<feature type="domain" description="LYC1 C-terminal" evidence="1">
    <location>
        <begin position="11"/>
        <end position="114"/>
    </location>
</feature>
<reference evidence="2 3" key="1">
    <citation type="submission" date="2014-04" db="EMBL/GenBank/DDBJ databases">
        <authorList>
            <consortium name="DOE Joint Genome Institute"/>
            <person name="Kuo A."/>
            <person name="Kohler A."/>
            <person name="Nagy L.G."/>
            <person name="Floudas D."/>
            <person name="Copeland A."/>
            <person name="Barry K.W."/>
            <person name="Cichocki N."/>
            <person name="Veneault-Fourrey C."/>
            <person name="LaButti K."/>
            <person name="Lindquist E.A."/>
            <person name="Lipzen A."/>
            <person name="Lundell T."/>
            <person name="Morin E."/>
            <person name="Murat C."/>
            <person name="Sun H."/>
            <person name="Tunlid A."/>
            <person name="Henrissat B."/>
            <person name="Grigoriev I.V."/>
            <person name="Hibbett D.S."/>
            <person name="Martin F."/>
            <person name="Nordberg H.P."/>
            <person name="Cantor M.N."/>
            <person name="Hua S.X."/>
        </authorList>
    </citation>
    <scope>NUCLEOTIDE SEQUENCE [LARGE SCALE GENOMIC DNA]</scope>
    <source>
        <strain evidence="2 3">Foug A</strain>
    </source>
</reference>
<dbReference type="EMBL" id="KN822159">
    <property type="protein sequence ID" value="KIM54216.1"/>
    <property type="molecule type" value="Genomic_DNA"/>
</dbReference>
<reference evidence="3" key="2">
    <citation type="submission" date="2015-01" db="EMBL/GenBank/DDBJ databases">
        <title>Evolutionary Origins and Diversification of the Mycorrhizal Mutualists.</title>
        <authorList>
            <consortium name="DOE Joint Genome Institute"/>
            <consortium name="Mycorrhizal Genomics Consortium"/>
            <person name="Kohler A."/>
            <person name="Kuo A."/>
            <person name="Nagy L.G."/>
            <person name="Floudas D."/>
            <person name="Copeland A."/>
            <person name="Barry K.W."/>
            <person name="Cichocki N."/>
            <person name="Veneault-Fourrey C."/>
            <person name="LaButti K."/>
            <person name="Lindquist E.A."/>
            <person name="Lipzen A."/>
            <person name="Lundell T."/>
            <person name="Morin E."/>
            <person name="Murat C."/>
            <person name="Riley R."/>
            <person name="Ohm R."/>
            <person name="Sun H."/>
            <person name="Tunlid A."/>
            <person name="Henrissat B."/>
            <person name="Grigoriev I.V."/>
            <person name="Hibbett D.S."/>
            <person name="Martin F."/>
        </authorList>
    </citation>
    <scope>NUCLEOTIDE SEQUENCE [LARGE SCALE GENOMIC DNA]</scope>
    <source>
        <strain evidence="3">Foug A</strain>
    </source>
</reference>
<sequence length="114" mass="12866">MPTPGSKRDDGDNDQPTYAAWSLDIMHPPPQTLAVTRISATEETFPYLIEKILQAARKISITNVAIWNLPQHLLKVAEQLGGRTFERDEPLPAVKLYGKGDTADIKWVFNERFC</sequence>
<dbReference type="InterPro" id="IPR055100">
    <property type="entry name" value="GNAT_LYC1-like"/>
</dbReference>
<dbReference type="Proteomes" id="UP000053989">
    <property type="component" value="Unassembled WGS sequence"/>
</dbReference>
<accession>A0A0C3DDR0</accession>
<keyword evidence="3" id="KW-1185">Reference proteome</keyword>
<gene>
    <name evidence="2" type="ORF">SCLCIDRAFT_1222179</name>
</gene>
<dbReference type="AlphaFoldDB" id="A0A0C3DDR0"/>
<dbReference type="STRING" id="1036808.A0A0C3DDR0"/>
<evidence type="ECO:0000259" key="1">
    <source>
        <dbReference type="Pfam" id="PF22998"/>
    </source>
</evidence>
<organism evidence="2 3">
    <name type="scientific">Scleroderma citrinum Foug A</name>
    <dbReference type="NCBI Taxonomy" id="1036808"/>
    <lineage>
        <taxon>Eukaryota</taxon>
        <taxon>Fungi</taxon>
        <taxon>Dikarya</taxon>
        <taxon>Basidiomycota</taxon>
        <taxon>Agaricomycotina</taxon>
        <taxon>Agaricomycetes</taxon>
        <taxon>Agaricomycetidae</taxon>
        <taxon>Boletales</taxon>
        <taxon>Sclerodermatineae</taxon>
        <taxon>Sclerodermataceae</taxon>
        <taxon>Scleroderma</taxon>
    </lineage>
</organism>
<dbReference type="Pfam" id="PF22998">
    <property type="entry name" value="GNAT_LYC1-like"/>
    <property type="match status" value="1"/>
</dbReference>
<dbReference type="HOGENOM" id="CLU_2122514_0_0_1"/>
<proteinExistence type="predicted"/>
<evidence type="ECO:0000313" key="2">
    <source>
        <dbReference type="EMBL" id="KIM54216.1"/>
    </source>
</evidence>
<dbReference type="InParanoid" id="A0A0C3DDR0"/>
<protein>
    <recommendedName>
        <fullName evidence="1">LYC1 C-terminal domain-containing protein</fullName>
    </recommendedName>
</protein>
<evidence type="ECO:0000313" key="3">
    <source>
        <dbReference type="Proteomes" id="UP000053989"/>
    </source>
</evidence>
<name>A0A0C3DDR0_9AGAM</name>
<dbReference type="OrthoDB" id="2020070at2759"/>